<dbReference type="WBParaSite" id="HNAJ_0000391701-mRNA-1">
    <property type="protein sequence ID" value="HNAJ_0000391701-mRNA-1"/>
    <property type="gene ID" value="HNAJ_0000391701"/>
</dbReference>
<accession>A0A0R3TA28</accession>
<dbReference type="CDD" id="cd21450">
    <property type="entry name" value="DLC-like_DYNLL1-like"/>
    <property type="match status" value="1"/>
</dbReference>
<evidence type="ECO:0000313" key="2">
    <source>
        <dbReference type="Proteomes" id="UP000278807"/>
    </source>
</evidence>
<dbReference type="SMART" id="SM01375">
    <property type="entry name" value="Dynein_light"/>
    <property type="match status" value="1"/>
</dbReference>
<dbReference type="GO" id="GO:0007017">
    <property type="term" value="P:microtubule-based process"/>
    <property type="evidence" value="ECO:0007669"/>
    <property type="project" value="InterPro"/>
</dbReference>
<reference evidence="1 2" key="2">
    <citation type="submission" date="2018-11" db="EMBL/GenBank/DDBJ databases">
        <authorList>
            <consortium name="Pathogen Informatics"/>
        </authorList>
    </citation>
    <scope>NUCLEOTIDE SEQUENCE [LARGE SCALE GENOMIC DNA]</scope>
</reference>
<evidence type="ECO:0000313" key="3">
    <source>
        <dbReference type="WBParaSite" id="HNAJ_0000391701-mRNA-1"/>
    </source>
</evidence>
<sequence>MMNQRSAYVSDMEPTPRVFMVEKTDFRGKQRSRVMDDIRKCIIDHQSEDGDSQRDLAHDLKEMMDEHYGRYWHVIVGTDYSAFMSYCPGSYIQASYGDLVVLLFRLG</sequence>
<dbReference type="GO" id="GO:0030286">
    <property type="term" value="C:dynein complex"/>
    <property type="evidence" value="ECO:0007669"/>
    <property type="project" value="InterPro"/>
</dbReference>
<dbReference type="Pfam" id="PF01221">
    <property type="entry name" value="Dynein_light"/>
    <property type="match status" value="1"/>
</dbReference>
<organism evidence="3">
    <name type="scientific">Rodentolepis nana</name>
    <name type="common">Dwarf tapeworm</name>
    <name type="synonym">Hymenolepis nana</name>
    <dbReference type="NCBI Taxonomy" id="102285"/>
    <lineage>
        <taxon>Eukaryota</taxon>
        <taxon>Metazoa</taxon>
        <taxon>Spiralia</taxon>
        <taxon>Lophotrochozoa</taxon>
        <taxon>Platyhelminthes</taxon>
        <taxon>Cestoda</taxon>
        <taxon>Eucestoda</taxon>
        <taxon>Cyclophyllidea</taxon>
        <taxon>Hymenolepididae</taxon>
        <taxon>Rodentolepis</taxon>
    </lineage>
</organism>
<dbReference type="OrthoDB" id="10033309at2759"/>
<proteinExistence type="predicted"/>
<dbReference type="Proteomes" id="UP000278807">
    <property type="component" value="Unassembled WGS sequence"/>
</dbReference>
<name>A0A0R3TA28_RODNA</name>
<reference evidence="3" key="1">
    <citation type="submission" date="2017-02" db="UniProtKB">
        <authorList>
            <consortium name="WormBaseParasite"/>
        </authorList>
    </citation>
    <scope>IDENTIFICATION</scope>
</reference>
<keyword evidence="2" id="KW-1185">Reference proteome</keyword>
<dbReference type="EMBL" id="UZAE01002470">
    <property type="protein sequence ID" value="VDN99774.1"/>
    <property type="molecule type" value="Genomic_DNA"/>
</dbReference>
<evidence type="ECO:0000313" key="1">
    <source>
        <dbReference type="EMBL" id="VDN99774.1"/>
    </source>
</evidence>
<dbReference type="InterPro" id="IPR037177">
    <property type="entry name" value="DLC_sf"/>
</dbReference>
<dbReference type="AlphaFoldDB" id="A0A0R3TA28"/>
<dbReference type="SUPFAM" id="SSF54648">
    <property type="entry name" value="DLC"/>
    <property type="match status" value="1"/>
</dbReference>
<protein>
    <submittedName>
        <fullName evidence="3">Dynein light chain</fullName>
    </submittedName>
</protein>
<gene>
    <name evidence="1" type="ORF">HNAJ_LOCUS3915</name>
</gene>
<dbReference type="STRING" id="102285.A0A0R3TA28"/>
<dbReference type="Gene3D" id="3.30.740.10">
    <property type="entry name" value="Protein Inhibitor Of Neuronal Nitric Oxide Synthase"/>
    <property type="match status" value="1"/>
</dbReference>
<dbReference type="InterPro" id="IPR001372">
    <property type="entry name" value="Dynein_light_chain_typ-1/2"/>
</dbReference>